<dbReference type="AlphaFoldDB" id="A0A2B4T1Y4"/>
<dbReference type="Pfam" id="PF00531">
    <property type="entry name" value="Death"/>
    <property type="match status" value="1"/>
</dbReference>
<comment type="caution">
    <text evidence="3">The sequence shown here is derived from an EMBL/GenBank/DDBJ whole genome shotgun (WGS) entry which is preliminary data.</text>
</comment>
<proteinExistence type="predicted"/>
<protein>
    <submittedName>
        <fullName evidence="3">Receptor-interacting serine/threonine-protein kinase 1</fullName>
    </submittedName>
</protein>
<dbReference type="Gene3D" id="1.10.533.10">
    <property type="entry name" value="Death Domain, Fas"/>
    <property type="match status" value="1"/>
</dbReference>
<dbReference type="CDD" id="cd01670">
    <property type="entry name" value="Death"/>
    <property type="match status" value="1"/>
</dbReference>
<feature type="region of interest" description="Disordered" evidence="1">
    <location>
        <begin position="243"/>
        <end position="280"/>
    </location>
</feature>
<feature type="domain" description="Death" evidence="2">
    <location>
        <begin position="32"/>
        <end position="105"/>
    </location>
</feature>
<dbReference type="GO" id="GO:0007165">
    <property type="term" value="P:signal transduction"/>
    <property type="evidence" value="ECO:0007669"/>
    <property type="project" value="InterPro"/>
</dbReference>
<dbReference type="InterPro" id="IPR000488">
    <property type="entry name" value="Death_dom"/>
</dbReference>
<dbReference type="GO" id="GO:0016301">
    <property type="term" value="F:kinase activity"/>
    <property type="evidence" value="ECO:0007669"/>
    <property type="project" value="UniProtKB-KW"/>
</dbReference>
<dbReference type="OrthoDB" id="535509at2759"/>
<organism evidence="3 4">
    <name type="scientific">Stylophora pistillata</name>
    <name type="common">Smooth cauliflower coral</name>
    <dbReference type="NCBI Taxonomy" id="50429"/>
    <lineage>
        <taxon>Eukaryota</taxon>
        <taxon>Metazoa</taxon>
        <taxon>Cnidaria</taxon>
        <taxon>Anthozoa</taxon>
        <taxon>Hexacorallia</taxon>
        <taxon>Scleractinia</taxon>
        <taxon>Astrocoeniina</taxon>
        <taxon>Pocilloporidae</taxon>
        <taxon>Stylophora</taxon>
    </lineage>
</organism>
<evidence type="ECO:0000313" key="3">
    <source>
        <dbReference type="EMBL" id="PFX34635.1"/>
    </source>
</evidence>
<evidence type="ECO:0000259" key="2">
    <source>
        <dbReference type="PROSITE" id="PS50017"/>
    </source>
</evidence>
<keyword evidence="3" id="KW-0675">Receptor</keyword>
<dbReference type="EMBL" id="LSMT01000003">
    <property type="protein sequence ID" value="PFX34635.1"/>
    <property type="molecule type" value="Genomic_DNA"/>
</dbReference>
<feature type="compositionally biased region" description="Basic and acidic residues" evidence="1">
    <location>
        <begin position="255"/>
        <end position="274"/>
    </location>
</feature>
<feature type="region of interest" description="Disordered" evidence="1">
    <location>
        <begin position="593"/>
        <end position="634"/>
    </location>
</feature>
<feature type="compositionally biased region" description="Basic and acidic residues" evidence="1">
    <location>
        <begin position="349"/>
        <end position="358"/>
    </location>
</feature>
<evidence type="ECO:0000256" key="1">
    <source>
        <dbReference type="SAM" id="MobiDB-lite"/>
    </source>
</evidence>
<reference evidence="4" key="1">
    <citation type="journal article" date="2017" name="bioRxiv">
        <title>Comparative analysis of the genomes of Stylophora pistillata and Acropora digitifera provides evidence for extensive differences between species of corals.</title>
        <authorList>
            <person name="Voolstra C.R."/>
            <person name="Li Y."/>
            <person name="Liew Y.J."/>
            <person name="Baumgarten S."/>
            <person name="Zoccola D."/>
            <person name="Flot J.-F."/>
            <person name="Tambutte S."/>
            <person name="Allemand D."/>
            <person name="Aranda M."/>
        </authorList>
    </citation>
    <scope>NUCLEOTIDE SEQUENCE [LARGE SCALE GENOMIC DNA]</scope>
</reference>
<accession>A0A2B4T1Y4</accession>
<dbReference type="PANTHER" id="PTHR15077">
    <property type="entry name" value="FAS-ASSOCIATING DEATH DOMAIN-CONTAINING PROTEIN FADD"/>
    <property type="match status" value="1"/>
</dbReference>
<dbReference type="SMART" id="SM00005">
    <property type="entry name" value="DEATH"/>
    <property type="match status" value="1"/>
</dbReference>
<dbReference type="STRING" id="50429.A0A2B4T1Y4"/>
<feature type="compositionally biased region" description="Basic and acidic residues" evidence="1">
    <location>
        <begin position="594"/>
        <end position="617"/>
    </location>
</feature>
<feature type="region of interest" description="Disordered" evidence="1">
    <location>
        <begin position="349"/>
        <end position="384"/>
    </location>
</feature>
<dbReference type="Proteomes" id="UP000225706">
    <property type="component" value="Unassembled WGS sequence"/>
</dbReference>
<keyword evidence="3" id="KW-0418">Kinase</keyword>
<keyword evidence="4" id="KW-1185">Reference proteome</keyword>
<dbReference type="PROSITE" id="PS50017">
    <property type="entry name" value="DEATH_DOMAIN"/>
    <property type="match status" value="1"/>
</dbReference>
<dbReference type="InterPro" id="IPR011029">
    <property type="entry name" value="DEATH-like_dom_sf"/>
</dbReference>
<dbReference type="SUPFAM" id="SSF47986">
    <property type="entry name" value="DEATH domain"/>
    <property type="match status" value="1"/>
</dbReference>
<sequence>MAQNEDCRFVSLDPIHPLTEPDIHDQQLPEGIGMRWKDLARKLGFKESLIEVIHSENDSCNDRCIKLLVRWMEKEGHQGATAGKLAAALKATGLQSLADRLIGPSGRRAMLIEIQGTLILNDKNKTEIILGVDSTEKRPFFMWKSPDKEFKTSVEELKSYIDATCKITAQKPGVIDKNIGTSFASKTRKGSLTKEQISTQTPEGIEEIIGRSIKDKGRKEISTQTPDTLEEVIATSAEKWQKDSSIKVHPSTRTTKAEEEFRTSNEKKLEESPTKEQISMQTPEVMEENIGRLIEYECSKEIFTQRPNTPEEIIGTSAQIRRQDQPIKAQIWSQESEVGEEYRTLYETKVEDSSDKRPVFPGKSAEFKINDSSHKESISPQTSEVEKEIIETSAEEKRPDDSGLTVQIYTHTSEVVEEIIRTPAEEMEQISTQVPKVVEENRRTGEEKVENSSSKAPKISEKLKDMQEKLLVVEKNLKIPELKGEAFHVTKKLDLISRHNTTLRELYTQMTGMTREACKCDESLKAKFYEFTYRNLRTVHDNLKTSVADLQSEKGNMTAAEKKQLDVLIVSRNCREKQIIYLDKMLRRLFPSADELKKSQPSPRGKENRKISGDSKNRSRKRKPKSRAVCVLSS</sequence>
<feature type="compositionally biased region" description="Basic and acidic residues" evidence="1">
    <location>
        <begin position="365"/>
        <end position="377"/>
    </location>
</feature>
<gene>
    <name evidence="3" type="primary">Ripk1</name>
    <name evidence="3" type="ORF">AWC38_SpisGene561</name>
</gene>
<keyword evidence="3" id="KW-0808">Transferase</keyword>
<name>A0A2B4T1Y4_STYPI</name>
<dbReference type="InterPro" id="IPR016729">
    <property type="entry name" value="FADD"/>
</dbReference>
<evidence type="ECO:0000313" key="4">
    <source>
        <dbReference type="Proteomes" id="UP000225706"/>
    </source>
</evidence>